<comment type="caution">
    <text evidence="1">The sequence shown here is derived from an EMBL/GenBank/DDBJ whole genome shotgun (WGS) entry which is preliminary data.</text>
</comment>
<dbReference type="AlphaFoldDB" id="A0AAP0PMI5"/>
<sequence length="54" mass="6226">MNAESRVPGSLAGRLDEFCRSYMFRYLMSRFGSACNVENQEEHYNCNSSLMSHV</sequence>
<gene>
    <name evidence="1" type="ORF">Scep_006741</name>
</gene>
<evidence type="ECO:0000313" key="1">
    <source>
        <dbReference type="EMBL" id="KAK9147984.1"/>
    </source>
</evidence>
<organism evidence="1 2">
    <name type="scientific">Stephania cephalantha</name>
    <dbReference type="NCBI Taxonomy" id="152367"/>
    <lineage>
        <taxon>Eukaryota</taxon>
        <taxon>Viridiplantae</taxon>
        <taxon>Streptophyta</taxon>
        <taxon>Embryophyta</taxon>
        <taxon>Tracheophyta</taxon>
        <taxon>Spermatophyta</taxon>
        <taxon>Magnoliopsida</taxon>
        <taxon>Ranunculales</taxon>
        <taxon>Menispermaceae</taxon>
        <taxon>Menispermoideae</taxon>
        <taxon>Cissampelideae</taxon>
        <taxon>Stephania</taxon>
    </lineage>
</organism>
<keyword evidence="2" id="KW-1185">Reference proteome</keyword>
<dbReference type="Proteomes" id="UP001419268">
    <property type="component" value="Unassembled WGS sequence"/>
</dbReference>
<protein>
    <submittedName>
        <fullName evidence="1">Uncharacterized protein</fullName>
    </submittedName>
</protein>
<dbReference type="EMBL" id="JBBNAG010000003">
    <property type="protein sequence ID" value="KAK9147984.1"/>
    <property type="molecule type" value="Genomic_DNA"/>
</dbReference>
<accession>A0AAP0PMI5</accession>
<reference evidence="1 2" key="1">
    <citation type="submission" date="2024-01" db="EMBL/GenBank/DDBJ databases">
        <title>Genome assemblies of Stephania.</title>
        <authorList>
            <person name="Yang L."/>
        </authorList>
    </citation>
    <scope>NUCLEOTIDE SEQUENCE [LARGE SCALE GENOMIC DNA]</scope>
    <source>
        <strain evidence="1">JXDWG</strain>
        <tissue evidence="1">Leaf</tissue>
    </source>
</reference>
<proteinExistence type="predicted"/>
<evidence type="ECO:0000313" key="2">
    <source>
        <dbReference type="Proteomes" id="UP001419268"/>
    </source>
</evidence>
<name>A0AAP0PMI5_9MAGN</name>